<dbReference type="GO" id="GO:0046872">
    <property type="term" value="F:metal ion binding"/>
    <property type="evidence" value="ECO:0007669"/>
    <property type="project" value="UniProtKB-KW"/>
</dbReference>
<organism evidence="7 8">
    <name type="scientific">Candidatus Nitrospira kreftii</name>
    <dbReference type="NCBI Taxonomy" id="2652173"/>
    <lineage>
        <taxon>Bacteria</taxon>
        <taxon>Pseudomonadati</taxon>
        <taxon>Nitrospirota</taxon>
        <taxon>Nitrospiria</taxon>
        <taxon>Nitrospirales</taxon>
        <taxon>Nitrospiraceae</taxon>
        <taxon>Nitrospira</taxon>
    </lineage>
</organism>
<dbReference type="AlphaFoldDB" id="A0A7S8FF71"/>
<dbReference type="PIRSF" id="PIRSF000349">
    <property type="entry name" value="SODismutase"/>
    <property type="match status" value="1"/>
</dbReference>
<accession>A0A7S8FF71</accession>
<dbReference type="Proteomes" id="UP000593737">
    <property type="component" value="Chromosome"/>
</dbReference>
<evidence type="ECO:0000259" key="6">
    <source>
        <dbReference type="Pfam" id="PF02777"/>
    </source>
</evidence>
<evidence type="ECO:0000256" key="3">
    <source>
        <dbReference type="ARBA" id="ARBA00022723"/>
    </source>
</evidence>
<dbReference type="InterPro" id="IPR050265">
    <property type="entry name" value="Fe/Mn_Superoxide_Dismutase"/>
</dbReference>
<gene>
    <name evidence="7" type="ORF">Nkreftii_002370</name>
</gene>
<dbReference type="KEGG" id="nkf:Nkreftii_002370"/>
<keyword evidence="3 5" id="KW-0479">Metal-binding</keyword>
<evidence type="ECO:0000256" key="2">
    <source>
        <dbReference type="ARBA" id="ARBA00012682"/>
    </source>
</evidence>
<keyword evidence="4" id="KW-0560">Oxidoreductase</keyword>
<dbReference type="Gene3D" id="3.55.40.20">
    <property type="entry name" value="Iron/manganese superoxide dismutase, C-terminal domain"/>
    <property type="match status" value="1"/>
</dbReference>
<dbReference type="SUPFAM" id="SSF54719">
    <property type="entry name" value="Fe,Mn superoxide dismutase (SOD), C-terminal domain"/>
    <property type="match status" value="1"/>
</dbReference>
<dbReference type="InterPro" id="IPR019832">
    <property type="entry name" value="Mn/Fe_SOD_C"/>
</dbReference>
<protein>
    <recommendedName>
        <fullName evidence="2">superoxide dismutase</fullName>
        <ecNumber evidence="2">1.15.1.1</ecNumber>
    </recommendedName>
</protein>
<dbReference type="PANTHER" id="PTHR11404:SF6">
    <property type="entry name" value="SUPEROXIDE DISMUTASE [MN], MITOCHONDRIAL"/>
    <property type="match status" value="1"/>
</dbReference>
<feature type="domain" description="Manganese/iron superoxide dismutase C-terminal" evidence="6">
    <location>
        <begin position="99"/>
        <end position="199"/>
    </location>
</feature>
<dbReference type="InterPro" id="IPR036314">
    <property type="entry name" value="SOD_C_sf"/>
</dbReference>
<evidence type="ECO:0000256" key="5">
    <source>
        <dbReference type="PIRSR" id="PIRSR000349-1"/>
    </source>
</evidence>
<dbReference type="EMBL" id="CP047423">
    <property type="protein sequence ID" value="QPD04596.1"/>
    <property type="molecule type" value="Genomic_DNA"/>
</dbReference>
<feature type="binding site" evidence="5">
    <location>
        <position position="28"/>
    </location>
    <ligand>
        <name>Mn(2+)</name>
        <dbReference type="ChEBI" id="CHEBI:29035"/>
    </ligand>
</feature>
<dbReference type="PANTHER" id="PTHR11404">
    <property type="entry name" value="SUPEROXIDE DISMUTASE 2"/>
    <property type="match status" value="1"/>
</dbReference>
<comment type="similarity">
    <text evidence="1">Belongs to the iron/manganese superoxide dismutase family.</text>
</comment>
<dbReference type="InterPro" id="IPR001189">
    <property type="entry name" value="Mn/Fe_SOD"/>
</dbReference>
<dbReference type="SUPFAM" id="SSF46609">
    <property type="entry name" value="Fe,Mn superoxide dismutase (SOD), N-terminal domain"/>
    <property type="match status" value="1"/>
</dbReference>
<reference evidence="7 8" key="1">
    <citation type="journal article" date="2020" name="ISME J.">
        <title>Enrichment and physiological characterization of a novel comammox Nitrospira indicates ammonium inhibition of complete nitrification.</title>
        <authorList>
            <person name="Sakoula D."/>
            <person name="Koch H."/>
            <person name="Frank J."/>
            <person name="Jetten M.S.M."/>
            <person name="van Kessel M.A.H.J."/>
            <person name="Lucker S."/>
        </authorList>
    </citation>
    <scope>NUCLEOTIDE SEQUENCE [LARGE SCALE GENOMIC DNA]</scope>
    <source>
        <strain evidence="7">Comreactor17</strain>
    </source>
</reference>
<evidence type="ECO:0000313" key="7">
    <source>
        <dbReference type="EMBL" id="QPD04596.1"/>
    </source>
</evidence>
<dbReference type="GO" id="GO:0004784">
    <property type="term" value="F:superoxide dismutase activity"/>
    <property type="evidence" value="ECO:0007669"/>
    <property type="project" value="UniProtKB-EC"/>
</dbReference>
<name>A0A7S8FF71_9BACT</name>
<evidence type="ECO:0000256" key="1">
    <source>
        <dbReference type="ARBA" id="ARBA00008714"/>
    </source>
</evidence>
<proteinExistence type="inferred from homology"/>
<dbReference type="Pfam" id="PF02777">
    <property type="entry name" value="Sod_Fe_C"/>
    <property type="match status" value="1"/>
</dbReference>
<feature type="binding site" evidence="5">
    <location>
        <position position="165"/>
    </location>
    <ligand>
        <name>Mn(2+)</name>
        <dbReference type="ChEBI" id="CHEBI:29035"/>
    </ligand>
</feature>
<evidence type="ECO:0000313" key="8">
    <source>
        <dbReference type="Proteomes" id="UP000593737"/>
    </source>
</evidence>
<feature type="binding site" evidence="5">
    <location>
        <position position="169"/>
    </location>
    <ligand>
        <name>Mn(2+)</name>
        <dbReference type="ChEBI" id="CHEBI:29035"/>
    </ligand>
</feature>
<dbReference type="EC" id="1.15.1.1" evidence="2"/>
<dbReference type="InterPro" id="IPR036324">
    <property type="entry name" value="Mn/Fe_SOD_N_sf"/>
</dbReference>
<evidence type="ECO:0000256" key="4">
    <source>
        <dbReference type="ARBA" id="ARBA00023002"/>
    </source>
</evidence>
<feature type="binding site" evidence="5">
    <location>
        <position position="80"/>
    </location>
    <ligand>
        <name>Mn(2+)</name>
        <dbReference type="ChEBI" id="CHEBI:29035"/>
    </ligand>
</feature>
<sequence length="207" mass="23926">MKLPQPRQAERFDLHGLNGISDQTLEMHFKLYEGYVRAANKLRAQLFEIIQDAKVDQEEMPAYSELTRRLGFEFNGMVLHEYYFSNLKRESNAQPESHGPFAQIVEHSFGSFDIWKTDFSGVGMMRGVGWAICYLDPASGTVSNHWISLHEQGNIAGFVPLLVMDVWEHAYLLDYKPSERADYIEAFFSNVHWKMVEERMELGVPTI</sequence>